<evidence type="ECO:0000256" key="2">
    <source>
        <dbReference type="SAM" id="Phobius"/>
    </source>
</evidence>
<accession>A0A067P8V4</accession>
<feature type="transmembrane region" description="Helical" evidence="2">
    <location>
        <begin position="12"/>
        <end position="34"/>
    </location>
</feature>
<organism evidence="3 4">
    <name type="scientific">Jaapia argillacea MUCL 33604</name>
    <dbReference type="NCBI Taxonomy" id="933084"/>
    <lineage>
        <taxon>Eukaryota</taxon>
        <taxon>Fungi</taxon>
        <taxon>Dikarya</taxon>
        <taxon>Basidiomycota</taxon>
        <taxon>Agaricomycotina</taxon>
        <taxon>Agaricomycetes</taxon>
        <taxon>Agaricomycetidae</taxon>
        <taxon>Jaapiales</taxon>
        <taxon>Jaapiaceae</taxon>
        <taxon>Jaapia</taxon>
    </lineage>
</organism>
<keyword evidence="2" id="KW-0472">Membrane</keyword>
<dbReference type="HOGENOM" id="CLU_834363_0_0_1"/>
<feature type="transmembrane region" description="Helical" evidence="2">
    <location>
        <begin position="70"/>
        <end position="87"/>
    </location>
</feature>
<gene>
    <name evidence="3" type="ORF">JAAARDRAFT_211850</name>
</gene>
<dbReference type="EMBL" id="KL197763">
    <property type="protein sequence ID" value="KDQ50265.1"/>
    <property type="molecule type" value="Genomic_DNA"/>
</dbReference>
<evidence type="ECO:0000313" key="4">
    <source>
        <dbReference type="Proteomes" id="UP000027265"/>
    </source>
</evidence>
<feature type="region of interest" description="Disordered" evidence="1">
    <location>
        <begin position="184"/>
        <end position="236"/>
    </location>
</feature>
<reference evidence="4" key="1">
    <citation type="journal article" date="2014" name="Proc. Natl. Acad. Sci. U.S.A.">
        <title>Extensive sampling of basidiomycete genomes demonstrates inadequacy of the white-rot/brown-rot paradigm for wood decay fungi.</title>
        <authorList>
            <person name="Riley R."/>
            <person name="Salamov A.A."/>
            <person name="Brown D.W."/>
            <person name="Nagy L.G."/>
            <person name="Floudas D."/>
            <person name="Held B.W."/>
            <person name="Levasseur A."/>
            <person name="Lombard V."/>
            <person name="Morin E."/>
            <person name="Otillar R."/>
            <person name="Lindquist E.A."/>
            <person name="Sun H."/>
            <person name="LaButti K.M."/>
            <person name="Schmutz J."/>
            <person name="Jabbour D."/>
            <person name="Luo H."/>
            <person name="Baker S.E."/>
            <person name="Pisabarro A.G."/>
            <person name="Walton J.D."/>
            <person name="Blanchette R.A."/>
            <person name="Henrissat B."/>
            <person name="Martin F."/>
            <person name="Cullen D."/>
            <person name="Hibbett D.S."/>
            <person name="Grigoriev I.V."/>
        </authorList>
    </citation>
    <scope>NUCLEOTIDE SEQUENCE [LARGE SCALE GENOMIC DNA]</scope>
    <source>
        <strain evidence="4">MUCL 33604</strain>
    </source>
</reference>
<keyword evidence="2" id="KW-0812">Transmembrane</keyword>
<evidence type="ECO:0000313" key="3">
    <source>
        <dbReference type="EMBL" id="KDQ50265.1"/>
    </source>
</evidence>
<dbReference type="AlphaFoldDB" id="A0A067P8V4"/>
<keyword evidence="4" id="KW-1185">Reference proteome</keyword>
<feature type="transmembrane region" description="Helical" evidence="2">
    <location>
        <begin position="157"/>
        <end position="175"/>
    </location>
</feature>
<proteinExistence type="predicted"/>
<dbReference type="Proteomes" id="UP000027265">
    <property type="component" value="Unassembled WGS sequence"/>
</dbReference>
<feature type="transmembrane region" description="Helical" evidence="2">
    <location>
        <begin position="46"/>
        <end position="64"/>
    </location>
</feature>
<sequence>MSCQDAPPLNAFAIISILLSYNAQLVLLAIYTFLRPHALSLTRPILLTFATILYVLTTLSTYFVNQDPNIFNTFDPVLLAGLITLTWTHNLSTLPPPHPNRPNPLRTLAPITSSLPPLALLSPLPLLLSSITLPPSPSCTCTISLLLASLPFSPSPLTLLAVWVLEVVAFTAFLVHQKRIKAREPETADGALKREKTRLTLSKHHRTPSLPQSNRPSQHHNRSNSLTHISSHPHHHRNKAKSNLKLLFALLSMIVNLVWLSAIWVMTSSDAGYIRGCTRAVSGVPQGSFSMLTTLPQISWPIFGLLRTFYDVWREGRVRGEELKSGVDLSGGV</sequence>
<evidence type="ECO:0000256" key="1">
    <source>
        <dbReference type="SAM" id="MobiDB-lite"/>
    </source>
</evidence>
<name>A0A067P8V4_9AGAM</name>
<keyword evidence="2" id="KW-1133">Transmembrane helix</keyword>
<feature type="compositionally biased region" description="Basic and acidic residues" evidence="1">
    <location>
        <begin position="184"/>
        <end position="198"/>
    </location>
</feature>
<feature type="transmembrane region" description="Helical" evidence="2">
    <location>
        <begin position="287"/>
        <end position="310"/>
    </location>
</feature>
<protein>
    <submittedName>
        <fullName evidence="3">Uncharacterized protein</fullName>
    </submittedName>
</protein>
<dbReference type="InParanoid" id="A0A067P8V4"/>
<feature type="transmembrane region" description="Helical" evidence="2">
    <location>
        <begin position="246"/>
        <end position="267"/>
    </location>
</feature>